<comment type="caution">
    <text evidence="3">The sequence shown here is derived from an EMBL/GenBank/DDBJ whole genome shotgun (WGS) entry which is preliminary data.</text>
</comment>
<feature type="chain" id="PRO_5043751461" description="Reverse transcriptase Ty1/copia-type domain-containing protein" evidence="1">
    <location>
        <begin position="19"/>
        <end position="125"/>
    </location>
</feature>
<dbReference type="Pfam" id="PF07727">
    <property type="entry name" value="RVT_2"/>
    <property type="match status" value="1"/>
</dbReference>
<feature type="domain" description="Reverse transcriptase Ty1/copia-type" evidence="2">
    <location>
        <begin position="2"/>
        <end position="117"/>
    </location>
</feature>
<evidence type="ECO:0000259" key="2">
    <source>
        <dbReference type="Pfam" id="PF07727"/>
    </source>
</evidence>
<dbReference type="SUPFAM" id="SSF56672">
    <property type="entry name" value="DNA/RNA polymerases"/>
    <property type="match status" value="1"/>
</dbReference>
<feature type="signal peptide" evidence="1">
    <location>
        <begin position="1"/>
        <end position="18"/>
    </location>
</feature>
<protein>
    <recommendedName>
        <fullName evidence="2">Reverse transcriptase Ty1/copia-type domain-containing protein</fullName>
    </recommendedName>
</protein>
<dbReference type="EMBL" id="CANTFK010000141">
    <property type="protein sequence ID" value="CAI5707253.1"/>
    <property type="molecule type" value="Genomic_DNA"/>
</dbReference>
<keyword evidence="1" id="KW-0732">Signal</keyword>
<reference evidence="3" key="1">
    <citation type="submission" date="2022-12" db="EMBL/GenBank/DDBJ databases">
        <authorList>
            <person name="Webb A."/>
        </authorList>
    </citation>
    <scope>NUCLEOTIDE SEQUENCE</scope>
    <source>
        <strain evidence="3">Pf2</strain>
    </source>
</reference>
<evidence type="ECO:0000313" key="3">
    <source>
        <dbReference type="EMBL" id="CAI5707253.1"/>
    </source>
</evidence>
<dbReference type="InterPro" id="IPR013103">
    <property type="entry name" value="RVT_2"/>
</dbReference>
<name>A0AAV0SWQ5_9STRA</name>
<organism evidence="3 4">
    <name type="scientific">Peronospora farinosa</name>
    <dbReference type="NCBI Taxonomy" id="134698"/>
    <lineage>
        <taxon>Eukaryota</taxon>
        <taxon>Sar</taxon>
        <taxon>Stramenopiles</taxon>
        <taxon>Oomycota</taxon>
        <taxon>Peronosporomycetes</taxon>
        <taxon>Peronosporales</taxon>
        <taxon>Peronosporaceae</taxon>
        <taxon>Peronospora</taxon>
    </lineage>
</organism>
<evidence type="ECO:0000256" key="1">
    <source>
        <dbReference type="SAM" id="SignalP"/>
    </source>
</evidence>
<dbReference type="InterPro" id="IPR043502">
    <property type="entry name" value="DNA/RNA_pol_sf"/>
</dbReference>
<evidence type="ECO:0000313" key="4">
    <source>
        <dbReference type="Proteomes" id="UP001159659"/>
    </source>
</evidence>
<sequence length="125" mass="13823">MNSIRVVLAVVVAKGCVAEQLDADTAFLNSELKEEVYMEVPNGITNAEKMMCKLDKAIYGLKKSASAWNKTIHAVILRIGFRSSGADQCVYVKGNNGNYVSVYLYIDNMIIAAKTVERSKKSRQL</sequence>
<dbReference type="Proteomes" id="UP001159659">
    <property type="component" value="Unassembled WGS sequence"/>
</dbReference>
<accession>A0AAV0SWQ5</accession>
<proteinExistence type="predicted"/>
<dbReference type="AlphaFoldDB" id="A0AAV0SWQ5"/>
<gene>
    <name evidence="3" type="ORF">PFR002_LOCUS1391</name>
</gene>